<feature type="chain" id="PRO_5011793933" evidence="1">
    <location>
        <begin position="20"/>
        <end position="777"/>
    </location>
</feature>
<feature type="signal peptide" evidence="1">
    <location>
        <begin position="1"/>
        <end position="19"/>
    </location>
</feature>
<dbReference type="InterPro" id="IPR026341">
    <property type="entry name" value="T9SS_type_B"/>
</dbReference>
<keyword evidence="1" id="KW-0732">Signal</keyword>
<dbReference type="Proteomes" id="UP000198820">
    <property type="component" value="Unassembled WGS sequence"/>
</dbReference>
<sequence>MILKYFIVLFLLFSLQSNAQYISSFPNNYTDDQLVEDVLFGTTGCVENIQVTNTVSGVFNENTKSYGYFEQNNSDFPFESGIVMSTGKLYNVDGPNDHLSDDDGNNWIGDQDLENAVGLNAGETTNATILQFEFTPKAENLSFRYIFASEEYQEFDRNTCRYSDAFAFLIRKVGTQDYQNIAVVPETTIPVSVTTVHPAIDVQNGCPAENEAYFGQFNDYTSATNFNGQTAVLTAKAQVEADQAYEIKLVIADDTNYRYDSAVFLEADSFNIGSDLGYDLVGDSALCIGESHTLSLSEENENSIVRWYYEGSLIPNENASELEISEADFGAGNYKVEVEIAGGCTATDEIEVEFYTPNFGDFELIQCEANQGDSIFDLNLISDEIESLNLNIINFFEEEIDAENNVNPILEEDISSFSAQNNTRVYILVETVQGCETVINLDLLTTLTEYNPLESLNCVDENNNVVFNILDLENFVIQENNLDFEDHITFFNTHDDAANNINSIDTEEISYPLNTLPQEVFYRVDDMVNCTSVSKITLNDIESPILETEEQNLSLCLNIQDSIELIPNITNPNSNFVYEWDTGETTPTIEVNEAGTYIVDIFSSNASESCMTTQMFNVSVSEKAEIDYELRGAPDNFSIEIIASGIGDYVYALNDGDFQESPIFNVRETDNTIYVKDLNGCGTVSLGFKTILFPDFFTPNNDGYNDIWSPKGTAQQIDAIKTIHIHDRYGKILYIINEDRSSWNGDRNGHPMPSNDYWYRVEFKDGSVYSDHFTLKR</sequence>
<organism evidence="2 3">
    <name type="scientific">Psychroflexus halocasei</name>
    <dbReference type="NCBI Taxonomy" id="908615"/>
    <lineage>
        <taxon>Bacteria</taxon>
        <taxon>Pseudomonadati</taxon>
        <taxon>Bacteroidota</taxon>
        <taxon>Flavobacteriia</taxon>
        <taxon>Flavobacteriales</taxon>
        <taxon>Flavobacteriaceae</taxon>
        <taxon>Psychroflexus</taxon>
    </lineage>
</organism>
<dbReference type="AlphaFoldDB" id="A0A1H3YSH2"/>
<evidence type="ECO:0000313" key="3">
    <source>
        <dbReference type="Proteomes" id="UP000198820"/>
    </source>
</evidence>
<evidence type="ECO:0000313" key="2">
    <source>
        <dbReference type="EMBL" id="SEA14483.1"/>
    </source>
</evidence>
<gene>
    <name evidence="2" type="ORF">SAMN05421540_103243</name>
</gene>
<evidence type="ECO:0000256" key="1">
    <source>
        <dbReference type="SAM" id="SignalP"/>
    </source>
</evidence>
<reference evidence="2 3" key="1">
    <citation type="submission" date="2016-10" db="EMBL/GenBank/DDBJ databases">
        <authorList>
            <person name="de Groot N.N."/>
        </authorList>
    </citation>
    <scope>NUCLEOTIDE SEQUENCE [LARGE SCALE GENOMIC DNA]</scope>
    <source>
        <strain evidence="2 3">DSM 23581</strain>
    </source>
</reference>
<dbReference type="NCBIfam" id="NF038133">
    <property type="entry name" value="choice_anch_L"/>
    <property type="match status" value="1"/>
</dbReference>
<dbReference type="InterPro" id="IPR049804">
    <property type="entry name" value="Choice_anch_L"/>
</dbReference>
<proteinExistence type="predicted"/>
<protein>
    <submittedName>
        <fullName evidence="2">Gliding motility-associated C-terminal domain-containing protein</fullName>
    </submittedName>
</protein>
<keyword evidence="3" id="KW-1185">Reference proteome</keyword>
<dbReference type="Pfam" id="PF13585">
    <property type="entry name" value="CHU_C"/>
    <property type="match status" value="1"/>
</dbReference>
<dbReference type="STRING" id="908615.SAMN05421540_103243"/>
<dbReference type="NCBIfam" id="TIGR04131">
    <property type="entry name" value="Bac_Flav_CTERM"/>
    <property type="match status" value="1"/>
</dbReference>
<dbReference type="EMBL" id="FNQF01000003">
    <property type="protein sequence ID" value="SEA14483.1"/>
    <property type="molecule type" value="Genomic_DNA"/>
</dbReference>
<accession>A0A1H3YSH2</accession>
<name>A0A1H3YSH2_9FLAO</name>